<comment type="caution">
    <text evidence="1">The sequence shown here is derived from an EMBL/GenBank/DDBJ whole genome shotgun (WGS) entry which is preliminary data.</text>
</comment>
<dbReference type="Proteomes" id="UP001470230">
    <property type="component" value="Unassembled WGS sequence"/>
</dbReference>
<evidence type="ECO:0000313" key="2">
    <source>
        <dbReference type="Proteomes" id="UP001470230"/>
    </source>
</evidence>
<evidence type="ECO:0000313" key="1">
    <source>
        <dbReference type="EMBL" id="KAK8889588.1"/>
    </source>
</evidence>
<reference evidence="1 2" key="1">
    <citation type="submission" date="2024-04" db="EMBL/GenBank/DDBJ databases">
        <title>Tritrichomonas musculus Genome.</title>
        <authorList>
            <person name="Alves-Ferreira E."/>
            <person name="Grigg M."/>
            <person name="Lorenzi H."/>
            <person name="Galac M."/>
        </authorList>
    </citation>
    <scope>NUCLEOTIDE SEQUENCE [LARGE SCALE GENOMIC DNA]</scope>
    <source>
        <strain evidence="1 2">EAF2021</strain>
    </source>
</reference>
<keyword evidence="2" id="KW-1185">Reference proteome</keyword>
<organism evidence="1 2">
    <name type="scientific">Tritrichomonas musculus</name>
    <dbReference type="NCBI Taxonomy" id="1915356"/>
    <lineage>
        <taxon>Eukaryota</taxon>
        <taxon>Metamonada</taxon>
        <taxon>Parabasalia</taxon>
        <taxon>Tritrichomonadida</taxon>
        <taxon>Tritrichomonadidae</taxon>
        <taxon>Tritrichomonas</taxon>
    </lineage>
</organism>
<accession>A0ABR2KF90</accession>
<proteinExistence type="predicted"/>
<sequence length="142" mass="16424">MSLPLMNKNNSIPNFFESSIESLLNMRQFAQYYPKTISCDSLNKDQFKMNDDLGSSSNDNSEYILPSPSIHIETIKKNTRLCDNKKSKSNRFSFLMSDIRTENKSNNNEMTFKMKYELPNIQSIHSPIKANKPIQVVSFVKK</sequence>
<protein>
    <submittedName>
        <fullName evidence="1">Uncharacterized protein</fullName>
    </submittedName>
</protein>
<name>A0ABR2KF90_9EUKA</name>
<dbReference type="EMBL" id="JAPFFF010000005">
    <property type="protein sequence ID" value="KAK8889588.1"/>
    <property type="molecule type" value="Genomic_DNA"/>
</dbReference>
<gene>
    <name evidence="1" type="ORF">M9Y10_034339</name>
</gene>